<dbReference type="SUPFAM" id="SSF54373">
    <property type="entry name" value="FAD-linked reductases, C-terminal domain"/>
    <property type="match status" value="1"/>
</dbReference>
<dbReference type="OrthoDB" id="269227at2759"/>
<dbReference type="InParanoid" id="A0A0C3H502"/>
<dbReference type="Gene3D" id="3.30.560.10">
    <property type="entry name" value="Glucose Oxidase, domain 3"/>
    <property type="match status" value="1"/>
</dbReference>
<sequence>MQFRRIALCLTGLLAAAGRVESVTLTGHEYIVVGSGAGGGVVAARLALAGHSVLLIEAGDDQGNNLNYSVPAFNAKVTEDANLAWDFWVRHYQDDARQSLDYKLTYDTADGGEYTGLDPPPGSSIKGVLYPRAATLGGCTAHNALVSIYPDQDDFQYVASLTGDASWTPDNMRKYFVKLERNEYLQSLLSSGHGYSGWLGIDTTPVTLALKDLKLLSMIQGALTALGGLTETVLNIATFLAGDANSDSPARDSTQALYQIPVAESSGARNTVREFLVSVAGAVNKDGSKTYPLDIRTNCLATKVDFDTSGPTPIATGVSFLDGTGLYRADKRSGDAAPGIPGSATASREVIVAGGTYNSPQLLKLSGVGPAAELEKFGIPVVKDLPGVGSNLQDHYEVAVQGETNSNFTVLDGCTFDWQQPDECLEQWEAGTAAITRGTYVSNGFVAAMFIKSSQSPDNNYDEFGFGGPVNFRGYFPGYSINATDKHNVWTWALLKSHPRNTAGTVELASADPLDPPKITFNYFDTGSGDYAADLETITESIRIARWAFGNQTVPFTEVLPGASVQSSEDIQDYVKNTAWGHHCSCTCPIGADGDDMAVLDSSFRVRGVQGLRVADASVYPRIPGTFTLLSTYMVGEKAADVILSQIS</sequence>
<feature type="signal peptide" evidence="3">
    <location>
        <begin position="1"/>
        <end position="22"/>
    </location>
</feature>
<evidence type="ECO:0000259" key="4">
    <source>
        <dbReference type="PROSITE" id="PS00624"/>
    </source>
</evidence>
<dbReference type="InterPro" id="IPR012132">
    <property type="entry name" value="GMC_OxRdtase"/>
</dbReference>
<evidence type="ECO:0000313" key="5">
    <source>
        <dbReference type="EMBL" id="KIM97546.1"/>
    </source>
</evidence>
<feature type="domain" description="Glucose-methanol-choline oxidoreductase N-terminal" evidence="4">
    <location>
        <begin position="355"/>
        <end position="369"/>
    </location>
</feature>
<dbReference type="PANTHER" id="PTHR11552">
    <property type="entry name" value="GLUCOSE-METHANOL-CHOLINE GMC OXIDOREDUCTASE"/>
    <property type="match status" value="1"/>
</dbReference>
<evidence type="ECO:0000256" key="1">
    <source>
        <dbReference type="ARBA" id="ARBA00010790"/>
    </source>
</evidence>
<dbReference type="Pfam" id="PF13450">
    <property type="entry name" value="NAD_binding_8"/>
    <property type="match status" value="1"/>
</dbReference>
<dbReference type="Pfam" id="PF05199">
    <property type="entry name" value="GMC_oxred_C"/>
    <property type="match status" value="1"/>
</dbReference>
<dbReference type="AlphaFoldDB" id="A0A0C3H502"/>
<dbReference type="GO" id="GO:0050660">
    <property type="term" value="F:flavin adenine dinucleotide binding"/>
    <property type="evidence" value="ECO:0007669"/>
    <property type="project" value="InterPro"/>
</dbReference>
<dbReference type="Gene3D" id="3.50.50.60">
    <property type="entry name" value="FAD/NAD(P)-binding domain"/>
    <property type="match status" value="1"/>
</dbReference>
<proteinExistence type="inferred from homology"/>
<evidence type="ECO:0000256" key="2">
    <source>
        <dbReference type="PIRSR" id="PIRSR000137-2"/>
    </source>
</evidence>
<accession>A0A0C3H502</accession>
<evidence type="ECO:0000313" key="6">
    <source>
        <dbReference type="Proteomes" id="UP000054321"/>
    </source>
</evidence>
<dbReference type="SUPFAM" id="SSF51905">
    <property type="entry name" value="FAD/NAD(P)-binding domain"/>
    <property type="match status" value="1"/>
</dbReference>
<keyword evidence="2" id="KW-0285">Flavoprotein</keyword>
<dbReference type="PIRSF" id="PIRSF000137">
    <property type="entry name" value="Alcohol_oxidase"/>
    <property type="match status" value="1"/>
</dbReference>
<reference evidence="5 6" key="1">
    <citation type="submission" date="2014-04" db="EMBL/GenBank/DDBJ databases">
        <authorList>
            <consortium name="DOE Joint Genome Institute"/>
            <person name="Kuo A."/>
            <person name="Martino E."/>
            <person name="Perotto S."/>
            <person name="Kohler A."/>
            <person name="Nagy L.G."/>
            <person name="Floudas D."/>
            <person name="Copeland A."/>
            <person name="Barry K.W."/>
            <person name="Cichocki N."/>
            <person name="Veneault-Fourrey C."/>
            <person name="LaButti K."/>
            <person name="Lindquist E.A."/>
            <person name="Lipzen A."/>
            <person name="Lundell T."/>
            <person name="Morin E."/>
            <person name="Murat C."/>
            <person name="Sun H."/>
            <person name="Tunlid A."/>
            <person name="Henrissat B."/>
            <person name="Grigoriev I.V."/>
            <person name="Hibbett D.S."/>
            <person name="Martin F."/>
            <person name="Nordberg H.P."/>
            <person name="Cantor M.N."/>
            <person name="Hua S.X."/>
        </authorList>
    </citation>
    <scope>NUCLEOTIDE SEQUENCE [LARGE SCALE GENOMIC DNA]</scope>
    <source>
        <strain evidence="5 6">Zn</strain>
    </source>
</reference>
<dbReference type="PANTHER" id="PTHR11552:SF100">
    <property type="entry name" value="DEHYDROGENASE, PUTATIVE (AFU_ORTHOLOGUE AFUA_5G00630)-RELATED"/>
    <property type="match status" value="1"/>
</dbReference>
<dbReference type="PROSITE" id="PS00624">
    <property type="entry name" value="GMC_OXRED_2"/>
    <property type="match status" value="1"/>
</dbReference>
<dbReference type="Pfam" id="PF00732">
    <property type="entry name" value="GMC_oxred_N"/>
    <property type="match status" value="1"/>
</dbReference>
<gene>
    <name evidence="5" type="ORF">OIDMADRAFT_182838</name>
</gene>
<keyword evidence="2" id="KW-0274">FAD</keyword>
<feature type="binding site" evidence="2">
    <location>
        <begin position="143"/>
        <end position="146"/>
    </location>
    <ligand>
        <name>FAD</name>
        <dbReference type="ChEBI" id="CHEBI:57692"/>
    </ligand>
</feature>
<keyword evidence="3" id="KW-0732">Signal</keyword>
<dbReference type="HOGENOM" id="CLU_002865_4_1_1"/>
<protein>
    <recommendedName>
        <fullName evidence="4">Glucose-methanol-choline oxidoreductase N-terminal domain-containing protein</fullName>
    </recommendedName>
</protein>
<reference evidence="6" key="2">
    <citation type="submission" date="2015-01" db="EMBL/GenBank/DDBJ databases">
        <title>Evolutionary Origins and Diversification of the Mycorrhizal Mutualists.</title>
        <authorList>
            <consortium name="DOE Joint Genome Institute"/>
            <consortium name="Mycorrhizal Genomics Consortium"/>
            <person name="Kohler A."/>
            <person name="Kuo A."/>
            <person name="Nagy L.G."/>
            <person name="Floudas D."/>
            <person name="Copeland A."/>
            <person name="Barry K.W."/>
            <person name="Cichocki N."/>
            <person name="Veneault-Fourrey C."/>
            <person name="LaButti K."/>
            <person name="Lindquist E.A."/>
            <person name="Lipzen A."/>
            <person name="Lundell T."/>
            <person name="Morin E."/>
            <person name="Murat C."/>
            <person name="Riley R."/>
            <person name="Ohm R."/>
            <person name="Sun H."/>
            <person name="Tunlid A."/>
            <person name="Henrissat B."/>
            <person name="Grigoriev I.V."/>
            <person name="Hibbett D.S."/>
            <person name="Martin F."/>
        </authorList>
    </citation>
    <scope>NUCLEOTIDE SEQUENCE [LARGE SCALE GENOMIC DNA]</scope>
    <source>
        <strain evidence="6">Zn</strain>
    </source>
</reference>
<evidence type="ECO:0000256" key="3">
    <source>
        <dbReference type="SAM" id="SignalP"/>
    </source>
</evidence>
<dbReference type="EMBL" id="KN832882">
    <property type="protein sequence ID" value="KIM97546.1"/>
    <property type="molecule type" value="Genomic_DNA"/>
</dbReference>
<comment type="similarity">
    <text evidence="1">Belongs to the GMC oxidoreductase family.</text>
</comment>
<dbReference type="STRING" id="913774.A0A0C3H502"/>
<dbReference type="InterPro" id="IPR000172">
    <property type="entry name" value="GMC_OxRdtase_N"/>
</dbReference>
<keyword evidence="6" id="KW-1185">Reference proteome</keyword>
<dbReference type="InterPro" id="IPR007867">
    <property type="entry name" value="GMC_OxRtase_C"/>
</dbReference>
<dbReference type="GO" id="GO:0016614">
    <property type="term" value="F:oxidoreductase activity, acting on CH-OH group of donors"/>
    <property type="evidence" value="ECO:0007669"/>
    <property type="project" value="InterPro"/>
</dbReference>
<dbReference type="Proteomes" id="UP000054321">
    <property type="component" value="Unassembled WGS sequence"/>
</dbReference>
<comment type="cofactor">
    <cofactor evidence="2">
        <name>FAD</name>
        <dbReference type="ChEBI" id="CHEBI:57692"/>
    </cofactor>
</comment>
<name>A0A0C3H502_OIDMZ</name>
<organism evidence="5 6">
    <name type="scientific">Oidiodendron maius (strain Zn)</name>
    <dbReference type="NCBI Taxonomy" id="913774"/>
    <lineage>
        <taxon>Eukaryota</taxon>
        <taxon>Fungi</taxon>
        <taxon>Dikarya</taxon>
        <taxon>Ascomycota</taxon>
        <taxon>Pezizomycotina</taxon>
        <taxon>Leotiomycetes</taxon>
        <taxon>Leotiomycetes incertae sedis</taxon>
        <taxon>Myxotrichaceae</taxon>
        <taxon>Oidiodendron</taxon>
    </lineage>
</organism>
<feature type="chain" id="PRO_5002165221" description="Glucose-methanol-choline oxidoreductase N-terminal domain-containing protein" evidence="3">
    <location>
        <begin position="23"/>
        <end position="648"/>
    </location>
</feature>
<dbReference type="InterPro" id="IPR036188">
    <property type="entry name" value="FAD/NAD-bd_sf"/>
</dbReference>